<feature type="compositionally biased region" description="Basic and acidic residues" evidence="1">
    <location>
        <begin position="758"/>
        <end position="771"/>
    </location>
</feature>
<proteinExistence type="predicted"/>
<feature type="compositionally biased region" description="Low complexity" evidence="1">
    <location>
        <begin position="10"/>
        <end position="20"/>
    </location>
</feature>
<dbReference type="InterPro" id="IPR036397">
    <property type="entry name" value="RNaseH_sf"/>
</dbReference>
<gene>
    <name evidence="3" type="ORF">Tci_001934</name>
</gene>
<evidence type="ECO:0000313" key="3">
    <source>
        <dbReference type="EMBL" id="GEU29956.1"/>
    </source>
</evidence>
<dbReference type="InterPro" id="IPR041577">
    <property type="entry name" value="RT_RNaseH_2"/>
</dbReference>
<feature type="region of interest" description="Disordered" evidence="1">
    <location>
        <begin position="1121"/>
        <end position="1145"/>
    </location>
</feature>
<sequence>MTRQGPIVPPNNTNPNNMTPESIQAMIDQALLRNSTNGDRSHSSYEDNRRKVQTVRPCFYADVMKCQPLNFKGTEGVGEIKNLEIELWNLKVKGNDVSAYTERFQELTLICTKFVANETEKIDKYASKPKTLDEIIELTNDLMDQKLHTYAERQSNNKRKADDSFRNNHGHQQQPLKRQNDAKVYNMRTGKKKLYSGNLPKSPGNANVANAQRNNGANPKGNGCFEFGNAEKKGNASRDPDSNVVTGTFLLNNRYASISFDTGADRSFISTVFSSLIDIVPTPLGNSYDVELADGKIVGIDTIMRGYTLNFLNHPLNIDLMPVELGSFDVIIGMDWLRRCDRISAKKEEDKSEGKQLKDVPIVRDFPEVFSEDLPGLPPARPIKDIPKKKLEPRTDGTLCLNDKSWLPCYGDLRSVIMHESHKSKYSIHLDSDKMDQDMKKLYWWPNMKANIATYVSKCITCAKVKAKHQRPSGLLVQPAIPEWKWDNITMDFITKLPKSTQGFDTIWVIVDRLTKSAHFLLIRENDPLDKLARLYLNRIVVRHGIPASIICDRDGRYTLNFWRSFQKALGTDIKPVEFMEREIKRLKRSRIPLVKVRWNSRRGPEFTWECEDSFKQKHPQLFTNRASSSTTRTRHPNLPDLEKEKKSMRDSEGRTKKEPKTEKGRETRFLEETPPVPLFEASLGASQGVRYESKDERIKDVVGRIIERSKLSVGGNWPQQNENEKLGSRSIYNPLDDKVSNGQQDHDHGRITHNRIRASEPNEIPKEKGTKSLNRQFLEEKHNEEAELPLPPETGTTPDERDEENRSTEPTERIPDKAEHISDRRKVVKEEVKEWLKSRIGKKVWHPTWVANAVLVKKVDDNWRMCIDFKDLTKACPKDLYPLPKIDRKIEYLIGFKLVDTIFEGQIGRNLEAYMDDMVIKSKTQLDLIEDIEETLLTLKKSKSKKMKAVMSMPSPNNLKQMQILNGKLATLNKFMSKAAKRVIPCLDTLKKCTNKKDFRWTEAAKEAFQTMKKLLAELPTLVAPMKDEELMVYLSTVNEVVSVVLLVERNWKQMPIHYVSRSLHGAKVNYASMGKLSLALAVVLGAYGITYAPRNAIKGQVLADFLADTVIRDDISKRTLDPKKPLDQNEAPKSSGRKEEQTAAVPIDEADTWKLYTNGASNDHRSSAGIILIDLEGVEYPYALRLNFSNLNNDAEYEALLARLRIAISHIPKEERKKADALSKPAAVQCEGLTKGVLIEELNERSVDMAEGMDIEGPLLEAPVRLKYLIVAVDYFTKWLEAKLVAIDQRAIQVLGKWTRDIAHIDIGISPTSKQSCRKNQPEHNVEDQDKVTPGMSMMDRIATNESSKEGVGRVLPELKVTKPHSWSIASFSPYDGRPSTTLNMKLNKRSKLKNPYPSSLPEQIFASATQQMLQIRKKSLKKQNFGANQEGKYESKKGKRSEQTEQVRFRTITGMIRGYTSRKRPREQAEQWLDNKILFPSTPGCQLVDSPIILEALIEGFLEKLKKSRMPLVGFSSEVSYFMRTINLNVTMRESKRLQTVPMEFVVIKIHYPYNVILGRTCLRSLGFVASTIHSMIKFPTANGITTVTAKKETLYECRRMEEVHSPTREEGVNFLTPNSKGTINMGREESQGQTNKEGDPKGTIQPPPNLPIKDTQTNEKIKGNDGHPKGQLENKPLEKVVIHDDYPDQTITIRGNLSAEFRFGLIKILQKHADAFSWTPADMTGIPRSIAEHELKTYPHIEPMVQRKRSIASYRRKVVKEEVA</sequence>
<feature type="region of interest" description="Disordered" evidence="1">
    <location>
        <begin position="1"/>
        <end position="20"/>
    </location>
</feature>
<dbReference type="InterPro" id="IPR043128">
    <property type="entry name" value="Rev_trsase/Diguanyl_cyclase"/>
</dbReference>
<feature type="region of interest" description="Disordered" evidence="1">
    <location>
        <begin position="1422"/>
        <end position="1448"/>
    </location>
</feature>
<dbReference type="CDD" id="cd00303">
    <property type="entry name" value="retropepsin_like"/>
    <property type="match status" value="1"/>
</dbReference>
<feature type="compositionally biased region" description="Basic and acidic residues" evidence="1">
    <location>
        <begin position="736"/>
        <end position="751"/>
    </location>
</feature>
<organism evidence="3">
    <name type="scientific">Tanacetum cinerariifolium</name>
    <name type="common">Dalmatian daisy</name>
    <name type="synonym">Chrysanthemum cinerariifolium</name>
    <dbReference type="NCBI Taxonomy" id="118510"/>
    <lineage>
        <taxon>Eukaryota</taxon>
        <taxon>Viridiplantae</taxon>
        <taxon>Streptophyta</taxon>
        <taxon>Embryophyta</taxon>
        <taxon>Tracheophyta</taxon>
        <taxon>Spermatophyta</taxon>
        <taxon>Magnoliopsida</taxon>
        <taxon>eudicotyledons</taxon>
        <taxon>Gunneridae</taxon>
        <taxon>Pentapetalae</taxon>
        <taxon>asterids</taxon>
        <taxon>campanulids</taxon>
        <taxon>Asterales</taxon>
        <taxon>Asteraceae</taxon>
        <taxon>Asteroideae</taxon>
        <taxon>Anthemideae</taxon>
        <taxon>Anthemidinae</taxon>
        <taxon>Tanacetum</taxon>
    </lineage>
</organism>
<name>A0A699GRT3_TANCI</name>
<dbReference type="InterPro" id="IPR021109">
    <property type="entry name" value="Peptidase_aspartic_dom_sf"/>
</dbReference>
<dbReference type="GO" id="GO:0003964">
    <property type="term" value="F:RNA-directed DNA polymerase activity"/>
    <property type="evidence" value="ECO:0007669"/>
    <property type="project" value="UniProtKB-KW"/>
</dbReference>
<dbReference type="SUPFAM" id="SSF56672">
    <property type="entry name" value="DNA/RNA polymerases"/>
    <property type="match status" value="1"/>
</dbReference>
<feature type="compositionally biased region" description="Basic and acidic residues" evidence="1">
    <location>
        <begin position="1434"/>
        <end position="1448"/>
    </location>
</feature>
<comment type="caution">
    <text evidence="3">The sequence shown here is derived from an EMBL/GenBank/DDBJ whole genome shotgun (WGS) entry which is preliminary data.</text>
</comment>
<accession>A0A699GRT3</accession>
<feature type="domain" description="Integrase catalytic" evidence="2">
    <location>
        <begin position="478"/>
        <end position="573"/>
    </location>
</feature>
<feature type="compositionally biased region" description="Basic and acidic residues" evidence="1">
    <location>
        <begin position="641"/>
        <end position="672"/>
    </location>
</feature>
<dbReference type="InterPro" id="IPR041588">
    <property type="entry name" value="Integrase_H2C2"/>
</dbReference>
<feature type="region of interest" description="Disordered" evidence="1">
    <location>
        <begin position="154"/>
        <end position="184"/>
    </location>
</feature>
<keyword evidence="3" id="KW-0695">RNA-directed DNA polymerase</keyword>
<reference evidence="3" key="1">
    <citation type="journal article" date="2019" name="Sci. Rep.">
        <title>Draft genome of Tanacetum cinerariifolium, the natural source of mosquito coil.</title>
        <authorList>
            <person name="Yamashiro T."/>
            <person name="Shiraishi A."/>
            <person name="Satake H."/>
            <person name="Nakayama K."/>
        </authorList>
    </citation>
    <scope>NUCLEOTIDE SEQUENCE</scope>
</reference>
<dbReference type="PANTHER" id="PTHR37984">
    <property type="entry name" value="PROTEIN CBG26694"/>
    <property type="match status" value="1"/>
</dbReference>
<dbReference type="Pfam" id="PF17921">
    <property type="entry name" value="Integrase_H2C2"/>
    <property type="match status" value="1"/>
</dbReference>
<dbReference type="PROSITE" id="PS50994">
    <property type="entry name" value="INTEGRASE"/>
    <property type="match status" value="1"/>
</dbReference>
<dbReference type="GO" id="GO:0003676">
    <property type="term" value="F:nucleic acid binding"/>
    <property type="evidence" value="ECO:0007669"/>
    <property type="project" value="InterPro"/>
</dbReference>
<evidence type="ECO:0000256" key="1">
    <source>
        <dbReference type="SAM" id="MobiDB-lite"/>
    </source>
</evidence>
<feature type="compositionally biased region" description="Basic and acidic residues" evidence="1">
    <location>
        <begin position="804"/>
        <end position="815"/>
    </location>
</feature>
<dbReference type="InterPro" id="IPR001584">
    <property type="entry name" value="Integrase_cat-core"/>
</dbReference>
<dbReference type="PANTHER" id="PTHR37984:SF15">
    <property type="entry name" value="INTEGRASE CATALYTIC DOMAIN-CONTAINING PROTEIN"/>
    <property type="match status" value="1"/>
</dbReference>
<dbReference type="SUPFAM" id="SSF53098">
    <property type="entry name" value="Ribonuclease H-like"/>
    <property type="match status" value="1"/>
</dbReference>
<feature type="region of interest" description="Disordered" evidence="1">
    <location>
        <begin position="1610"/>
        <end position="1676"/>
    </location>
</feature>
<dbReference type="InterPro" id="IPR043502">
    <property type="entry name" value="DNA/RNA_pol_sf"/>
</dbReference>
<dbReference type="Pfam" id="PF17919">
    <property type="entry name" value="RT_RNaseH_2"/>
    <property type="match status" value="1"/>
</dbReference>
<keyword evidence="3" id="KW-0548">Nucleotidyltransferase</keyword>
<dbReference type="InterPro" id="IPR050951">
    <property type="entry name" value="Retrovirus_Pol_polyprotein"/>
</dbReference>
<dbReference type="EMBL" id="BKCJ010000115">
    <property type="protein sequence ID" value="GEU29956.1"/>
    <property type="molecule type" value="Genomic_DNA"/>
</dbReference>
<dbReference type="GO" id="GO:0015074">
    <property type="term" value="P:DNA integration"/>
    <property type="evidence" value="ECO:0007669"/>
    <property type="project" value="InterPro"/>
</dbReference>
<feature type="region of interest" description="Disordered" evidence="1">
    <location>
        <begin position="622"/>
        <end position="679"/>
    </location>
</feature>
<feature type="compositionally biased region" description="Basic and acidic residues" evidence="1">
    <location>
        <begin position="1630"/>
        <end position="1644"/>
    </location>
</feature>
<dbReference type="SUPFAM" id="SSF50630">
    <property type="entry name" value="Acid proteases"/>
    <property type="match status" value="1"/>
</dbReference>
<feature type="region of interest" description="Disordered" evidence="1">
    <location>
        <begin position="715"/>
        <end position="815"/>
    </location>
</feature>
<dbReference type="Gene3D" id="1.10.340.70">
    <property type="match status" value="1"/>
</dbReference>
<dbReference type="GO" id="GO:0004519">
    <property type="term" value="F:endonuclease activity"/>
    <property type="evidence" value="ECO:0007669"/>
    <property type="project" value="UniProtKB-KW"/>
</dbReference>
<dbReference type="Gene3D" id="3.30.70.270">
    <property type="match status" value="1"/>
</dbReference>
<dbReference type="Pfam" id="PF08284">
    <property type="entry name" value="RVP_2"/>
    <property type="match status" value="1"/>
</dbReference>
<protein>
    <submittedName>
        <fullName evidence="3">Reverse transcriptase domain-containing protein</fullName>
    </submittedName>
</protein>
<dbReference type="Gene3D" id="3.30.420.10">
    <property type="entry name" value="Ribonuclease H-like superfamily/Ribonuclease H"/>
    <property type="match status" value="2"/>
</dbReference>
<dbReference type="Gene3D" id="2.40.70.10">
    <property type="entry name" value="Acid Proteases"/>
    <property type="match status" value="1"/>
</dbReference>
<dbReference type="Gene3D" id="3.10.10.10">
    <property type="entry name" value="HIV Type 1 Reverse Transcriptase, subunit A, domain 1"/>
    <property type="match status" value="1"/>
</dbReference>
<dbReference type="InterPro" id="IPR012337">
    <property type="entry name" value="RNaseH-like_sf"/>
</dbReference>
<evidence type="ECO:0000259" key="2">
    <source>
        <dbReference type="PROSITE" id="PS50994"/>
    </source>
</evidence>
<keyword evidence="3" id="KW-0808">Transferase</keyword>
<feature type="compositionally biased region" description="Basic and acidic residues" evidence="1">
    <location>
        <begin position="1660"/>
        <end position="1676"/>
    </location>
</feature>